<comment type="catalytic activity">
    <reaction evidence="5">
        <text>phosphoethanolamine + S-adenosyl-L-methionine = N-methylethanolamine phosphate + S-adenosyl-L-homocysteine + H(+)</text>
        <dbReference type="Rhea" id="RHEA:20365"/>
        <dbReference type="ChEBI" id="CHEBI:15378"/>
        <dbReference type="ChEBI" id="CHEBI:57781"/>
        <dbReference type="ChEBI" id="CHEBI:57856"/>
        <dbReference type="ChEBI" id="CHEBI:58190"/>
        <dbReference type="ChEBI" id="CHEBI:59789"/>
        <dbReference type="EC" id="2.1.1.103"/>
    </reaction>
    <physiologicalReaction direction="left-to-right" evidence="5">
        <dbReference type="Rhea" id="RHEA:20366"/>
    </physiologicalReaction>
</comment>
<dbReference type="GO" id="GO:0032259">
    <property type="term" value="P:methylation"/>
    <property type="evidence" value="ECO:0007669"/>
    <property type="project" value="UniProtKB-KW"/>
</dbReference>
<dbReference type="InterPro" id="IPR029063">
    <property type="entry name" value="SAM-dependent_MTases_sf"/>
</dbReference>
<dbReference type="PANTHER" id="PTHR44307:SF2">
    <property type="entry name" value="PHOSPHOETHANOLAMINE METHYLTRANSFERASE ISOFORM X1"/>
    <property type="match status" value="1"/>
</dbReference>
<comment type="pathway">
    <text evidence="1">Lipid metabolism.</text>
</comment>
<dbReference type="CDD" id="cd02440">
    <property type="entry name" value="AdoMet_MTases"/>
    <property type="match status" value="1"/>
</dbReference>
<organism evidence="7 8">
    <name type="scientific">Halanaerobium polyolivorans</name>
    <dbReference type="NCBI Taxonomy" id="2886943"/>
    <lineage>
        <taxon>Bacteria</taxon>
        <taxon>Bacillati</taxon>
        <taxon>Bacillota</taxon>
        <taxon>Clostridia</taxon>
        <taxon>Halanaerobiales</taxon>
        <taxon>Halanaerobiaceae</taxon>
        <taxon>Halanaerobium</taxon>
    </lineage>
</organism>
<comment type="pathway">
    <text evidence="4">Phospholipid metabolism.</text>
</comment>
<dbReference type="Gene3D" id="3.40.50.150">
    <property type="entry name" value="Vaccinia Virus protein VP39"/>
    <property type="match status" value="1"/>
</dbReference>
<evidence type="ECO:0000256" key="1">
    <source>
        <dbReference type="ARBA" id="ARBA00005189"/>
    </source>
</evidence>
<feature type="domain" description="Methyltransferase" evidence="6">
    <location>
        <begin position="42"/>
        <end position="134"/>
    </location>
</feature>
<evidence type="ECO:0000259" key="6">
    <source>
        <dbReference type="Pfam" id="PF13649"/>
    </source>
</evidence>
<accession>A0AAW4X2M2</accession>
<proteinExistence type="predicted"/>
<reference evidence="7 8" key="1">
    <citation type="submission" date="2021-10" db="EMBL/GenBank/DDBJ databases">
        <authorList>
            <person name="Grouzdev D.S."/>
            <person name="Pantiukh K.S."/>
            <person name="Krutkina M.S."/>
        </authorList>
    </citation>
    <scope>NUCLEOTIDE SEQUENCE [LARGE SCALE GENOMIC DNA]</scope>
    <source>
        <strain evidence="7 8">Z-7514</strain>
    </source>
</reference>
<name>A0AAW4X2M2_9FIRM</name>
<keyword evidence="3" id="KW-0808">Transferase</keyword>
<dbReference type="InterPro" id="IPR041698">
    <property type="entry name" value="Methyltransf_25"/>
</dbReference>
<dbReference type="EMBL" id="JAJFAT010000031">
    <property type="protein sequence ID" value="MCC3146038.1"/>
    <property type="molecule type" value="Genomic_DNA"/>
</dbReference>
<dbReference type="SUPFAM" id="SSF53335">
    <property type="entry name" value="S-adenosyl-L-methionine-dependent methyltransferases"/>
    <property type="match status" value="1"/>
</dbReference>
<evidence type="ECO:0000256" key="4">
    <source>
        <dbReference type="ARBA" id="ARBA00025707"/>
    </source>
</evidence>
<evidence type="ECO:0000256" key="5">
    <source>
        <dbReference type="ARBA" id="ARBA00047622"/>
    </source>
</evidence>
<dbReference type="RefSeq" id="WP_229346736.1">
    <property type="nucleotide sequence ID" value="NZ_JAJFAT010000031.1"/>
</dbReference>
<dbReference type="Proteomes" id="UP001199296">
    <property type="component" value="Unassembled WGS sequence"/>
</dbReference>
<dbReference type="AlphaFoldDB" id="A0AAW4X2M2"/>
<evidence type="ECO:0000256" key="3">
    <source>
        <dbReference type="ARBA" id="ARBA00022679"/>
    </source>
</evidence>
<keyword evidence="8" id="KW-1185">Reference proteome</keyword>
<sequence length="252" mass="28975">MTEIELLIDFHVNAERQGPGSDEDTLKALSFIDINPDKTLRIADIGCGSGAQTITLAKNLNGKITAVDLFSDFLIKLEKRAKVLNLEDKISTLEKSMEDLPFAKEEYDILWSEGAIYNMGFESGIKNWKKFLKTCGYIAVSEITWKTKNRPKEIEEHWNNEYPEIDTASAKIEILEENGFTPVGFFFLSENSWVENYYDPMEKRFDDFLNKHGNSDVAKTIVEKENQEIALYKKYKDYLSYGFYVAKKLPAE</sequence>
<dbReference type="GO" id="GO:0000234">
    <property type="term" value="F:phosphoethanolamine N-methyltransferase activity"/>
    <property type="evidence" value="ECO:0007669"/>
    <property type="project" value="UniProtKB-EC"/>
</dbReference>
<protein>
    <submittedName>
        <fullName evidence="7">Methyltransferase domain-containing protein</fullName>
    </submittedName>
</protein>
<keyword evidence="2 7" id="KW-0489">Methyltransferase</keyword>
<evidence type="ECO:0000256" key="2">
    <source>
        <dbReference type="ARBA" id="ARBA00022603"/>
    </source>
</evidence>
<dbReference type="PANTHER" id="PTHR44307">
    <property type="entry name" value="PHOSPHOETHANOLAMINE METHYLTRANSFERASE"/>
    <property type="match status" value="1"/>
</dbReference>
<evidence type="ECO:0000313" key="7">
    <source>
        <dbReference type="EMBL" id="MCC3146038.1"/>
    </source>
</evidence>
<evidence type="ECO:0000313" key="8">
    <source>
        <dbReference type="Proteomes" id="UP001199296"/>
    </source>
</evidence>
<gene>
    <name evidence="7" type="ORF">LJ207_12010</name>
</gene>
<dbReference type="Pfam" id="PF13649">
    <property type="entry name" value="Methyltransf_25"/>
    <property type="match status" value="1"/>
</dbReference>
<comment type="caution">
    <text evidence="7">The sequence shown here is derived from an EMBL/GenBank/DDBJ whole genome shotgun (WGS) entry which is preliminary data.</text>
</comment>